<dbReference type="Proteomes" id="UP000002019">
    <property type="component" value="Chromosome"/>
</dbReference>
<evidence type="ECO:0000313" key="2">
    <source>
        <dbReference type="EMBL" id="CAO81057.1"/>
    </source>
</evidence>
<proteinExistence type="predicted"/>
<keyword evidence="1" id="KW-0812">Transmembrane</keyword>
<dbReference type="RefSeq" id="WP_015424915.1">
    <property type="nucleotide sequence ID" value="NC_020449.1"/>
</dbReference>
<keyword evidence="3" id="KW-1185">Reference proteome</keyword>
<dbReference type="KEGG" id="caci:CLOAM1196"/>
<dbReference type="OrthoDB" id="259178at2"/>
<protein>
    <submittedName>
        <fullName evidence="2">Uncharacterized protein</fullName>
    </submittedName>
</protein>
<dbReference type="EMBL" id="CU466930">
    <property type="protein sequence ID" value="CAO81057.1"/>
    <property type="molecule type" value="Genomic_DNA"/>
</dbReference>
<dbReference type="eggNOG" id="ENOG5030MGZ">
    <property type="taxonomic scope" value="Bacteria"/>
</dbReference>
<evidence type="ECO:0000256" key="1">
    <source>
        <dbReference type="SAM" id="Phobius"/>
    </source>
</evidence>
<keyword evidence="1" id="KW-1133">Transmembrane helix</keyword>
<keyword evidence="1" id="KW-0472">Membrane</keyword>
<feature type="transmembrane region" description="Helical" evidence="1">
    <location>
        <begin position="203"/>
        <end position="223"/>
    </location>
</feature>
<feature type="transmembrane region" description="Helical" evidence="1">
    <location>
        <begin position="120"/>
        <end position="141"/>
    </location>
</feature>
<feature type="transmembrane region" description="Helical" evidence="1">
    <location>
        <begin position="69"/>
        <end position="89"/>
    </location>
</feature>
<reference evidence="2 3" key="1">
    <citation type="journal article" date="2008" name="J. Bacteriol.">
        <title>'Candidatus Cloacamonas acidaminovorans': genome sequence reconstruction provides a first glimpse of a new bacterial division.</title>
        <authorList>
            <person name="Pelletier E."/>
            <person name="Kreimeyer A."/>
            <person name="Bocs S."/>
            <person name="Rouy Z."/>
            <person name="Gyapay G."/>
            <person name="Chouari R."/>
            <person name="Riviere D."/>
            <person name="Ganesan A."/>
            <person name="Daegelen P."/>
            <person name="Sghir A."/>
            <person name="Cohen G.N."/>
            <person name="Medigue C."/>
            <person name="Weissenbach J."/>
            <person name="Le Paslier D."/>
        </authorList>
    </citation>
    <scope>NUCLEOTIDE SEQUENCE [LARGE SCALE GENOMIC DNA]</scope>
    <source>
        <strain evidence="3">Evry</strain>
    </source>
</reference>
<feature type="transmembrane region" description="Helical" evidence="1">
    <location>
        <begin position="38"/>
        <end position="57"/>
    </location>
</feature>
<gene>
    <name evidence="2" type="ordered locus">CLOAM1196</name>
</gene>
<accession>B0VI81</accession>
<dbReference type="STRING" id="459349.CLOAM1196"/>
<dbReference type="AlphaFoldDB" id="B0VI81"/>
<feature type="transmembrane region" description="Helical" evidence="1">
    <location>
        <begin position="153"/>
        <end position="176"/>
    </location>
</feature>
<organism evidence="2 3">
    <name type="scientific">Cloacimonas acidaminovorans (strain Evry)</name>
    <dbReference type="NCBI Taxonomy" id="459349"/>
    <lineage>
        <taxon>Bacteria</taxon>
        <taxon>Pseudomonadati</taxon>
        <taxon>Candidatus Cloacimonadota</taxon>
        <taxon>Candidatus Cloacimonadia</taxon>
        <taxon>Candidatus Cloacimonadales</taxon>
        <taxon>Candidatus Cloacimonadaceae</taxon>
        <taxon>Candidatus Cloacimonas</taxon>
    </lineage>
</organism>
<sequence>MKYKIPLVFAFVCGILVVISEFIPHRPFNMLITTLQDWFMIISGFAILLGQISLFQANIKKIKEKNKDWPFYLAGLISFTVMLIFGLLWGTQEYRGIFGQGEKIQATVGMKPFDYLFANAFMPLSSTMFSLLAFFIASAAYRAFIIRSFESNLLMITAVIVMLGRTSFGGMLTSWLPEGLKFLHLPNLSDFIMEFPNSAAQRAILISAALGIIGSSLRIILGIERSYLGGEK</sequence>
<evidence type="ECO:0000313" key="3">
    <source>
        <dbReference type="Proteomes" id="UP000002019"/>
    </source>
</evidence>
<dbReference type="HOGENOM" id="CLU_1297905_0_0_0"/>
<name>B0VI81_CLOAI</name>